<proteinExistence type="predicted"/>
<sequence>MTNLITVEGFIIDQQKQQSEKQVSITPKAAHPRCIVPAASSLQTISARSISEAIKAEKGRKKNQEKAIIFLFPASISNIDFLKTSPKG</sequence>
<protein>
    <submittedName>
        <fullName evidence="2">Uncharacterized protein</fullName>
    </submittedName>
</protein>
<evidence type="ECO:0000313" key="2">
    <source>
        <dbReference type="WBParaSite" id="EEL_0000205001-mRNA-1"/>
    </source>
</evidence>
<dbReference type="Proteomes" id="UP000050640">
    <property type="component" value="Unplaced"/>
</dbReference>
<name>A0A0R3RKP1_9BILA</name>
<reference evidence="2" key="1">
    <citation type="submission" date="2017-02" db="UniProtKB">
        <authorList>
            <consortium name="WormBaseParasite"/>
        </authorList>
    </citation>
    <scope>IDENTIFICATION</scope>
</reference>
<dbReference type="AlphaFoldDB" id="A0A0R3RKP1"/>
<organism evidence="1 2">
    <name type="scientific">Elaeophora elaphi</name>
    <dbReference type="NCBI Taxonomy" id="1147741"/>
    <lineage>
        <taxon>Eukaryota</taxon>
        <taxon>Metazoa</taxon>
        <taxon>Ecdysozoa</taxon>
        <taxon>Nematoda</taxon>
        <taxon>Chromadorea</taxon>
        <taxon>Rhabditida</taxon>
        <taxon>Spirurina</taxon>
        <taxon>Spiruromorpha</taxon>
        <taxon>Filarioidea</taxon>
        <taxon>Onchocercidae</taxon>
        <taxon>Elaeophora</taxon>
    </lineage>
</organism>
<evidence type="ECO:0000313" key="1">
    <source>
        <dbReference type="Proteomes" id="UP000050640"/>
    </source>
</evidence>
<accession>A0A0R3RKP1</accession>
<keyword evidence="1" id="KW-1185">Reference proteome</keyword>
<dbReference type="WBParaSite" id="EEL_0000205001-mRNA-1">
    <property type="protein sequence ID" value="EEL_0000205001-mRNA-1"/>
    <property type="gene ID" value="EEL_0000205001"/>
</dbReference>